<accession>A0ABY6KG69</accession>
<dbReference type="EMBL" id="CP092866">
    <property type="protein sequence ID" value="UYV66650.1"/>
    <property type="molecule type" value="Genomic_DNA"/>
</dbReference>
<dbReference type="InterPro" id="IPR001584">
    <property type="entry name" value="Integrase_cat-core"/>
</dbReference>
<dbReference type="Proteomes" id="UP001235939">
    <property type="component" value="Chromosome 04"/>
</dbReference>
<feature type="domain" description="Integrase catalytic" evidence="2">
    <location>
        <begin position="50"/>
        <end position="175"/>
    </location>
</feature>
<dbReference type="InterPro" id="IPR012337">
    <property type="entry name" value="RNaseH-like_sf"/>
</dbReference>
<dbReference type="Pfam" id="PF00665">
    <property type="entry name" value="rve"/>
    <property type="match status" value="1"/>
</dbReference>
<gene>
    <name evidence="3" type="ORF">LAZ67_4002443</name>
</gene>
<evidence type="ECO:0000313" key="4">
    <source>
        <dbReference type="Proteomes" id="UP001235939"/>
    </source>
</evidence>
<evidence type="ECO:0000256" key="1">
    <source>
        <dbReference type="SAM" id="MobiDB-lite"/>
    </source>
</evidence>
<organism evidence="3 4">
    <name type="scientific">Cordylochernes scorpioides</name>
    <dbReference type="NCBI Taxonomy" id="51811"/>
    <lineage>
        <taxon>Eukaryota</taxon>
        <taxon>Metazoa</taxon>
        <taxon>Ecdysozoa</taxon>
        <taxon>Arthropoda</taxon>
        <taxon>Chelicerata</taxon>
        <taxon>Arachnida</taxon>
        <taxon>Pseudoscorpiones</taxon>
        <taxon>Cheliferoidea</taxon>
        <taxon>Chernetidae</taxon>
        <taxon>Cordylochernes</taxon>
    </lineage>
</organism>
<dbReference type="Gene3D" id="3.30.420.10">
    <property type="entry name" value="Ribonuclease H-like superfamily/Ribonuclease H"/>
    <property type="match status" value="1"/>
</dbReference>
<dbReference type="PANTHER" id="PTHR37984:SF5">
    <property type="entry name" value="PROTEIN NYNRIN-LIKE"/>
    <property type="match status" value="1"/>
</dbReference>
<dbReference type="SUPFAM" id="SSF53098">
    <property type="entry name" value="Ribonuclease H-like"/>
    <property type="match status" value="1"/>
</dbReference>
<name>A0ABY6KG69_9ARAC</name>
<feature type="region of interest" description="Disordered" evidence="1">
    <location>
        <begin position="217"/>
        <end position="311"/>
    </location>
</feature>
<feature type="compositionally biased region" description="Polar residues" evidence="1">
    <location>
        <begin position="264"/>
        <end position="277"/>
    </location>
</feature>
<feature type="non-terminal residue" evidence="3">
    <location>
        <position position="362"/>
    </location>
</feature>
<reference evidence="3 4" key="1">
    <citation type="submission" date="2022-01" db="EMBL/GenBank/DDBJ databases">
        <title>A chromosomal length assembly of Cordylochernes scorpioides.</title>
        <authorList>
            <person name="Zeh D."/>
            <person name="Zeh J."/>
        </authorList>
    </citation>
    <scope>NUCLEOTIDE SEQUENCE [LARGE SCALE GENOMIC DNA]</scope>
    <source>
        <strain evidence="3">IN4F17</strain>
        <tissue evidence="3">Whole Body</tissue>
    </source>
</reference>
<evidence type="ECO:0000259" key="2">
    <source>
        <dbReference type="PROSITE" id="PS50994"/>
    </source>
</evidence>
<dbReference type="InterPro" id="IPR050951">
    <property type="entry name" value="Retrovirus_Pol_polyprotein"/>
</dbReference>
<dbReference type="PANTHER" id="PTHR37984">
    <property type="entry name" value="PROTEIN CBG26694"/>
    <property type="match status" value="1"/>
</dbReference>
<sequence length="362" mass="41326">MIGTTSDFFGGRRWTLMGQHPVVCMERMPQCAEERMVFLDESLGSLQRKIIVDCLRQVFARFGLPEFLVTDNGRQFVSREMEENTRINGIRHTKTSPYNPSTNGLVERYVREFKTSLKKNNEKDDLETNLQRFLFAHRAFPQSVLKESPAELLMKRRLKSRFSNLMPKMDMKGEGNYAAGPKWKIGTILKLLSCRHYLIGYEGQSLKRHINQLRPVKENPEATVEKEPSLMLPSTSGQGLRRESHCEREPSHGGLEIPEEEFTTNELKPQSTRQELTSVGEHQEPMAAASGEKIPSRSPRPQRSRRPPDPATLKFSEFLKVFTLSPYARFHSLKPIIEALTPVIFGDGIYGIAKGLQCFIVS</sequence>
<keyword evidence="4" id="KW-1185">Reference proteome</keyword>
<proteinExistence type="predicted"/>
<dbReference type="InterPro" id="IPR036397">
    <property type="entry name" value="RNaseH_sf"/>
</dbReference>
<protein>
    <submittedName>
        <fullName evidence="3">K02A2.6-like</fullName>
    </submittedName>
</protein>
<feature type="compositionally biased region" description="Basic and acidic residues" evidence="1">
    <location>
        <begin position="217"/>
        <end position="228"/>
    </location>
</feature>
<evidence type="ECO:0000313" key="3">
    <source>
        <dbReference type="EMBL" id="UYV66650.1"/>
    </source>
</evidence>
<feature type="compositionally biased region" description="Basic and acidic residues" evidence="1">
    <location>
        <begin position="240"/>
        <end position="251"/>
    </location>
</feature>
<dbReference type="PROSITE" id="PS50994">
    <property type="entry name" value="INTEGRASE"/>
    <property type="match status" value="1"/>
</dbReference>